<dbReference type="Proteomes" id="UP000283090">
    <property type="component" value="Unassembled WGS sequence"/>
</dbReference>
<feature type="region of interest" description="Disordered" evidence="1">
    <location>
        <begin position="25"/>
        <end position="59"/>
    </location>
</feature>
<evidence type="ECO:0000313" key="4">
    <source>
        <dbReference type="Proteomes" id="UP000283090"/>
    </source>
</evidence>
<dbReference type="AlphaFoldDB" id="A0A437AAG6"/>
<protein>
    <recommendedName>
        <fullName evidence="2">Prolyl 4-hydroxylase alpha subunit Fe(2+) 2OG dioxygenase domain-containing protein</fullName>
    </recommendedName>
</protein>
<keyword evidence="4" id="KW-1185">Reference proteome</keyword>
<sequence length="1004" mass="113138">MDNVDTPSFIDMMHLDLEEAEAVATMNSMSDGEGDILSGDGFADDDESNSDSDSEPEPPSIELRLYEELKNFEQYQGTFAFSSNYTAVPNPGLKVKGLGESCLRLPVSTEDASKLSELGNFSPFGKGEQTIVDSQIRSSRQLDPSELEFENPRFSDWLQGPVLNEISATLGIDTEMRPRLNLYKLLVYEKGDHFKAHRDTPKEDGMIGTVVVILPSVFEGGVVKLSHAGEEMSFDFAPDCKYSFGVAAWYSDVEHAVEEVIGGYRVALIYNLTVKGSTLSADETAIKPRLLELLQELKKQDIPVAYSLENKYSLAQRRLGFKGKDRYVISNLIAGINRVGGISMCCGDVQVKVSEDEEEMEDEAHGINGYVDITLTSIEHVAGTYRHFNSGQIQWNTKLYSLGPSLDGIESVHEEEEYTGNEGTLIHTWYKTSCIVLWPTSEATSIVQQVKEPLLQWESVLKIVTTKPPSLATQEEKDTLASTKLCALLERCICFPPPEDQIRRAGEIVYSMLQSLPKEAIEGIEKESIFEFSNLVSPWKPLTKGADPIPNPSQEGLLRILKLKSLFPKDLRLSFDPAVQKILGLRFVVLNPTVLCELLETYQESPQNEVLELLKSTFTGHPNVNLLEDLYKIVEEMAPDGSPVRTLLSSIPRYGLHEFIIAGLKERLSLYYTEPKDARFRLDQSSFSSDYHAMGYNGPNTKVTPISIRQGVDPSINCITNYLRFLDEQIEPHRSHLITLFTEAILIPLDKLIPISRDELQQWRRYLTINVQVVEKFLRKPSLAVLPCTATVRENMVEAIIKYFPCERPEPSSYYLPSWNSSKCPTGTGCEICGTVNQFLQSNTEHHYQVQVSDGEFDHYRRLELELSSYSTTQPTRLYEYRAEISVRHHVLISPSFMITKLAEERYRRAKRKYDTTLKARKDMLKAIDEPFNQFGKIAREVGDNFSPLVESEPSTSSSATSGQGAQTHLTDSLGWPIYHDDDEDDEDEYTDEEILPFDAVGLF</sequence>
<organism evidence="3 4">
    <name type="scientific">Arthrobotrys flagrans</name>
    <name type="common">Nematode-trapping fungus</name>
    <name type="synonym">Trichothecium flagrans</name>
    <dbReference type="NCBI Taxonomy" id="97331"/>
    <lineage>
        <taxon>Eukaryota</taxon>
        <taxon>Fungi</taxon>
        <taxon>Dikarya</taxon>
        <taxon>Ascomycota</taxon>
        <taxon>Pezizomycotina</taxon>
        <taxon>Orbiliomycetes</taxon>
        <taxon>Orbiliales</taxon>
        <taxon>Orbiliaceae</taxon>
        <taxon>Arthrobotrys</taxon>
    </lineage>
</organism>
<feature type="region of interest" description="Disordered" evidence="1">
    <location>
        <begin position="947"/>
        <end position="990"/>
    </location>
</feature>
<evidence type="ECO:0000259" key="2">
    <source>
        <dbReference type="Pfam" id="PF13640"/>
    </source>
</evidence>
<feature type="compositionally biased region" description="Acidic residues" evidence="1">
    <location>
        <begin position="981"/>
        <end position="990"/>
    </location>
</feature>
<dbReference type="InterPro" id="IPR044862">
    <property type="entry name" value="Pro_4_hyd_alph_FE2OG_OXY"/>
</dbReference>
<dbReference type="GeneID" id="93584394"/>
<dbReference type="Pfam" id="PF13640">
    <property type="entry name" value="2OG-FeII_Oxy_3"/>
    <property type="match status" value="1"/>
</dbReference>
<dbReference type="VEuPathDB" id="FungiDB:DFL_002083"/>
<dbReference type="PANTHER" id="PTHR33099">
    <property type="entry name" value="FE2OG DIOXYGENASE DOMAIN-CONTAINING PROTEIN"/>
    <property type="match status" value="1"/>
</dbReference>
<comment type="caution">
    <text evidence="3">The sequence shown here is derived from an EMBL/GenBank/DDBJ whole genome shotgun (WGS) entry which is preliminary data.</text>
</comment>
<feature type="domain" description="Prolyl 4-hydroxylase alpha subunit Fe(2+) 2OG dioxygenase" evidence="2">
    <location>
        <begin position="184"/>
        <end position="270"/>
    </location>
</feature>
<dbReference type="OrthoDB" id="27483at2759"/>
<reference evidence="3 4" key="1">
    <citation type="submission" date="2019-01" db="EMBL/GenBank/DDBJ databases">
        <title>Intercellular communication is required for trap formation in the nematode-trapping fungus Duddingtonia flagrans.</title>
        <authorList>
            <person name="Youssar L."/>
            <person name="Wernet V."/>
            <person name="Hensel N."/>
            <person name="Hildebrandt H.-G."/>
            <person name="Fischer R."/>
        </authorList>
    </citation>
    <scope>NUCLEOTIDE SEQUENCE [LARGE SCALE GENOMIC DNA]</scope>
    <source>
        <strain evidence="3 4">CBS H-5679</strain>
    </source>
</reference>
<dbReference type="RefSeq" id="XP_067493424.1">
    <property type="nucleotide sequence ID" value="XM_067630819.1"/>
</dbReference>
<name>A0A437AAG6_ARTFL</name>
<feature type="compositionally biased region" description="Low complexity" evidence="1">
    <location>
        <begin position="955"/>
        <end position="968"/>
    </location>
</feature>
<accession>A0A437AAG6</accession>
<evidence type="ECO:0000256" key="1">
    <source>
        <dbReference type="SAM" id="MobiDB-lite"/>
    </source>
</evidence>
<gene>
    <name evidence="3" type="ORF">DFL_002083</name>
</gene>
<dbReference type="PANTHER" id="PTHR33099:SF7">
    <property type="entry name" value="MYND-TYPE DOMAIN-CONTAINING PROTEIN"/>
    <property type="match status" value="1"/>
</dbReference>
<dbReference type="EMBL" id="SAEB01000003">
    <property type="protein sequence ID" value="RVD87880.1"/>
    <property type="molecule type" value="Genomic_DNA"/>
</dbReference>
<proteinExistence type="predicted"/>
<evidence type="ECO:0000313" key="3">
    <source>
        <dbReference type="EMBL" id="RVD87880.1"/>
    </source>
</evidence>
<dbReference type="Gene3D" id="2.60.120.620">
    <property type="entry name" value="q2cbj1_9rhob like domain"/>
    <property type="match status" value="1"/>
</dbReference>
<feature type="compositionally biased region" description="Acidic residues" evidence="1">
    <location>
        <begin position="42"/>
        <end position="56"/>
    </location>
</feature>